<dbReference type="OrthoDB" id="10541381at2759"/>
<sequence>MDLDADSLISAFNVNLSISPCDNEATLSSLLCSSLHISRGPDYAEEFYPSQPSPPPSQEPAFPSETIFPSETAFPSETPPWQAGNQAHVVEDGVCWSDLPDSSTSISEHHRFGMPSLLTSEHLGLGVVNVEATGVRAEGARIGTGAAALSRPVFGMATTGTDVYSFAALACAPNSSPLLFASPVNCGYPVSPSDKDGCGHRWREAPSPFVQATEDDEMCDDGTV</sequence>
<evidence type="ECO:0000256" key="1">
    <source>
        <dbReference type="SAM" id="MobiDB-lite"/>
    </source>
</evidence>
<reference evidence="2 3" key="1">
    <citation type="journal article" date="2018" name="New Phytol.">
        <title>Phylogenomics of Endogonaceae and evolution of mycorrhizas within Mucoromycota.</title>
        <authorList>
            <person name="Chang Y."/>
            <person name="Desiro A."/>
            <person name="Na H."/>
            <person name="Sandor L."/>
            <person name="Lipzen A."/>
            <person name="Clum A."/>
            <person name="Barry K."/>
            <person name="Grigoriev I.V."/>
            <person name="Martin F.M."/>
            <person name="Stajich J.E."/>
            <person name="Smith M.E."/>
            <person name="Bonito G."/>
            <person name="Spatafora J.W."/>
        </authorList>
    </citation>
    <scope>NUCLEOTIDE SEQUENCE [LARGE SCALE GENOMIC DNA]</scope>
    <source>
        <strain evidence="2 3">GMNB39</strain>
    </source>
</reference>
<protein>
    <submittedName>
        <fullName evidence="2">Uncharacterized protein</fullName>
    </submittedName>
</protein>
<keyword evidence="3" id="KW-1185">Reference proteome</keyword>
<feature type="region of interest" description="Disordered" evidence="1">
    <location>
        <begin position="43"/>
        <end position="63"/>
    </location>
</feature>
<dbReference type="AlphaFoldDB" id="A0A433DAB6"/>
<dbReference type="EMBL" id="RBNI01004078">
    <property type="protein sequence ID" value="RUP47805.1"/>
    <property type="molecule type" value="Genomic_DNA"/>
</dbReference>
<proteinExistence type="predicted"/>
<organism evidence="2 3">
    <name type="scientific">Jimgerdemannia flammicorona</name>
    <dbReference type="NCBI Taxonomy" id="994334"/>
    <lineage>
        <taxon>Eukaryota</taxon>
        <taxon>Fungi</taxon>
        <taxon>Fungi incertae sedis</taxon>
        <taxon>Mucoromycota</taxon>
        <taxon>Mucoromycotina</taxon>
        <taxon>Endogonomycetes</taxon>
        <taxon>Endogonales</taxon>
        <taxon>Endogonaceae</taxon>
        <taxon>Jimgerdemannia</taxon>
    </lineage>
</organism>
<name>A0A433DAB6_9FUNG</name>
<evidence type="ECO:0000313" key="2">
    <source>
        <dbReference type="EMBL" id="RUP47805.1"/>
    </source>
</evidence>
<accession>A0A433DAB6</accession>
<gene>
    <name evidence="2" type="ORF">BC936DRAFT_145312</name>
</gene>
<dbReference type="Proteomes" id="UP000268093">
    <property type="component" value="Unassembled WGS sequence"/>
</dbReference>
<comment type="caution">
    <text evidence="2">The sequence shown here is derived from an EMBL/GenBank/DDBJ whole genome shotgun (WGS) entry which is preliminary data.</text>
</comment>
<evidence type="ECO:0000313" key="3">
    <source>
        <dbReference type="Proteomes" id="UP000268093"/>
    </source>
</evidence>